<evidence type="ECO:0000259" key="2">
    <source>
        <dbReference type="PROSITE" id="PS51189"/>
    </source>
</evidence>
<evidence type="ECO:0000256" key="1">
    <source>
        <dbReference type="SAM" id="MobiDB-lite"/>
    </source>
</evidence>
<feature type="region of interest" description="Disordered" evidence="1">
    <location>
        <begin position="760"/>
        <end position="801"/>
    </location>
</feature>
<gene>
    <name evidence="3" type="ORF">BU14_0219s0012</name>
</gene>
<dbReference type="OrthoDB" id="5570127at2759"/>
<feature type="compositionally biased region" description="Gly residues" evidence="1">
    <location>
        <begin position="1460"/>
        <end position="1472"/>
    </location>
</feature>
<feature type="region of interest" description="Disordered" evidence="1">
    <location>
        <begin position="161"/>
        <end position="184"/>
    </location>
</feature>
<dbReference type="PANTHER" id="PTHR11139">
    <property type="entry name" value="ATAXIA TELANGIECTASIA MUTATED ATM -RELATED"/>
    <property type="match status" value="1"/>
</dbReference>
<dbReference type="InterPro" id="IPR014009">
    <property type="entry name" value="PIK_FAT"/>
</dbReference>
<feature type="region of interest" description="Disordered" evidence="1">
    <location>
        <begin position="1400"/>
        <end position="1505"/>
    </location>
</feature>
<feature type="region of interest" description="Disordered" evidence="1">
    <location>
        <begin position="1049"/>
        <end position="1089"/>
    </location>
</feature>
<dbReference type="EMBL" id="KV918889">
    <property type="protein sequence ID" value="OSX75812.1"/>
    <property type="molecule type" value="Genomic_DNA"/>
</dbReference>
<dbReference type="PROSITE" id="PS51189">
    <property type="entry name" value="FAT"/>
    <property type="match status" value="1"/>
</dbReference>
<dbReference type="GO" id="GO:0006355">
    <property type="term" value="P:regulation of DNA-templated transcription"/>
    <property type="evidence" value="ECO:0007669"/>
    <property type="project" value="TreeGrafter"/>
</dbReference>
<feature type="compositionally biased region" description="Low complexity" evidence="1">
    <location>
        <begin position="173"/>
        <end position="184"/>
    </location>
</feature>
<dbReference type="GO" id="GO:0005634">
    <property type="term" value="C:nucleus"/>
    <property type="evidence" value="ECO:0007669"/>
    <property type="project" value="TreeGrafter"/>
</dbReference>
<accession>A0A1X6P4M0</accession>
<sequence length="1505" mass="156944">MDMAHVYTAVDTVLERCLRTTDTVLHYNALVVLRSVVSVRPSALRRYIDSLVRAFHRLTVEIISVHHPSKEYAAGRGGGPGSSASGLGGPGGGGGDPSLDGTPLMLCLNLLGSDLSVMSYTHRRAFFQIFIGMLLERCVHVPVLIEAVRLIGTWVLPPAVQGKEPPPPPPGRAGPSSAAGATGTAAAGASSAGAAGAAAAAGANEPPAFKEVVSAKEKANLMMKLVGLERIVGSGARRLQACILDVVYRLFAGESGRQTRLEFLPGKTERLFLDGLRSTDVPTRRRFFALFTATMPSRPLERLLYILAKQDWEPLSDSFWIRQALDLLLAVVLEPSPLVADASLARFPAVRLAAAGSAAGAAVEPVDMVELGRTSVEKEEMRRIRMRIVATGGGDSSRRGRPVRALEEELSLATSGSVASSLRELTHLDASLAHRLWVRLFPQLWASATEQERTALEAALGELVVKEYHLAQASWRRNVVQVLLEGAAACGADGPVLHPSVLLHVARRWNAWHAAAPMLEARIATLSTEVAGRGRVELAAELESTQDALAALYHGLGEFDCLAALWKLRASNPKTVVALELEQRGEWAEAQDAYCDVMARGQAAVGQFNAGGLAGAEVQAELCLWQERSISCAKQLSKWDTLTEYSRTVMSTELLHDCLWRIPDWPSLKELLHTHPVEDSLQLKLYEAYRNLQENKLEAAEHVILAGFQRALERLASVPESAGWCSVSPSLTHFQQLVELQESVRILAELNAISSSVATGGGGGGSAGGGTGGAGAQGAGGAGGGAGGGRGGAGGGAGAGGSSGGILSMDARVENVRVILAGWRDRLPNDFESPSVWNDLLTWRNHMHQVVVNVLQAMKDSAASGGGRSDVSQQALVIGVNETAANVHRYARALRKQNLPEVAINALQRLYPFQTMELNEYFVKTKETGKAFLASPREYGANAFHVGLSQLNGTNMDMFNDRQKAQLFTLKGRLYDAMDHPVATVNLQYATALAQSEDVGSAWLAWARQCDKLHEVAAVAGAASPSVTMGASPAAATLVGGAAGVAATPSAGTAGSGGAPGTPVGTAPGGGTRPPGTPGSGAPDPRAAAAVAASPMDSLEQELQWREAAANCYLAAVRFGSRKARTFLPRALRLLSVDVITRLRRGKPPAPLSLASHGAATPAAAAAAASAAAAAGAPPGSAAAVAAAADAAAAGGRKPAYTPTTGIGVEGVFTVMVPQLPMWVWLPWLQQLVPMLARAEAGLAQLILSRMAQTYPQALFFLLRSFLEERMSIDRPVRNLTYDALKAARPNTVAVLPAEASAQMQLSQASKHMQSVQGVALQAKNRLGNLDKVYHSFLASAAQSVEPNKSAIAAKAQAVLVEVHKAQRTYERTLAAFREAQRAHTAAAAAVSAASSAQAAHGLDAAGPTRRAPDGKDAGGPSRPPSAPTTAAQAQAQAAQAAAAAASRAKPPSASPAVASGGGSGGGGGGDVKPGSVKPAPPPCVGASPAAATSSPRRPTSTGIR</sequence>
<reference evidence="3 4" key="1">
    <citation type="submission" date="2017-03" db="EMBL/GenBank/DDBJ databases">
        <title>WGS assembly of Porphyra umbilicalis.</title>
        <authorList>
            <person name="Brawley S.H."/>
            <person name="Blouin N.A."/>
            <person name="Ficko-Blean E."/>
            <person name="Wheeler G.L."/>
            <person name="Lohr M."/>
            <person name="Goodson H.V."/>
            <person name="Jenkins J.W."/>
            <person name="Blaby-Haas C.E."/>
            <person name="Helliwell K.E."/>
            <person name="Chan C."/>
            <person name="Marriage T."/>
            <person name="Bhattacharya D."/>
            <person name="Klein A.S."/>
            <person name="Badis Y."/>
            <person name="Brodie J."/>
            <person name="Cao Y."/>
            <person name="Collen J."/>
            <person name="Dittami S.M."/>
            <person name="Gachon C.M."/>
            <person name="Green B.R."/>
            <person name="Karpowicz S."/>
            <person name="Kim J.W."/>
            <person name="Kudahl U."/>
            <person name="Lin S."/>
            <person name="Michel G."/>
            <person name="Mittag M."/>
            <person name="Olson B.J."/>
            <person name="Pangilinan J."/>
            <person name="Peng Y."/>
            <person name="Qiu H."/>
            <person name="Shu S."/>
            <person name="Singer J.T."/>
            <person name="Smith A.G."/>
            <person name="Sprecher B.N."/>
            <person name="Wagner V."/>
            <person name="Wang W."/>
            <person name="Wang Z.-Y."/>
            <person name="Yan J."/>
            <person name="Yarish C."/>
            <person name="Zoeuner-Riek S."/>
            <person name="Zhuang Y."/>
            <person name="Zou Y."/>
            <person name="Lindquist E.A."/>
            <person name="Grimwood J."/>
            <person name="Barry K."/>
            <person name="Rokhsar D.S."/>
            <person name="Schmutz J."/>
            <person name="Stiller J.W."/>
            <person name="Grossman A.R."/>
            <person name="Prochnik S.E."/>
        </authorList>
    </citation>
    <scope>NUCLEOTIDE SEQUENCE [LARGE SCALE GENOMIC DNA]</scope>
    <source>
        <strain evidence="3">4086291</strain>
    </source>
</reference>
<dbReference type="GO" id="GO:0000124">
    <property type="term" value="C:SAGA complex"/>
    <property type="evidence" value="ECO:0007669"/>
    <property type="project" value="TreeGrafter"/>
</dbReference>
<feature type="domain" description="FAT" evidence="2">
    <location>
        <begin position="501"/>
        <end position="1269"/>
    </location>
</feature>
<dbReference type="Pfam" id="PF02259">
    <property type="entry name" value="FAT"/>
    <property type="match status" value="2"/>
</dbReference>
<dbReference type="PANTHER" id="PTHR11139:SF1">
    <property type="entry name" value="TRANSFORMATION_TRANSCRIPTION DOMAIN-ASSOCIATED PROTEIN"/>
    <property type="match status" value="1"/>
</dbReference>
<feature type="compositionally biased region" description="Low complexity" evidence="1">
    <location>
        <begin position="1487"/>
        <end position="1505"/>
    </location>
</feature>
<organism evidence="3 4">
    <name type="scientific">Porphyra umbilicalis</name>
    <name type="common">Purple laver</name>
    <name type="synonym">Red alga</name>
    <dbReference type="NCBI Taxonomy" id="2786"/>
    <lineage>
        <taxon>Eukaryota</taxon>
        <taxon>Rhodophyta</taxon>
        <taxon>Bangiophyceae</taxon>
        <taxon>Bangiales</taxon>
        <taxon>Bangiaceae</taxon>
        <taxon>Porphyra</taxon>
    </lineage>
</organism>
<dbReference type="InterPro" id="IPR046805">
    <property type="entry name" value="Tra1_ring"/>
</dbReference>
<dbReference type="Pfam" id="PF20206">
    <property type="entry name" value="Tra1_ring"/>
    <property type="match status" value="1"/>
</dbReference>
<proteinExistence type="predicted"/>
<feature type="region of interest" description="Disordered" evidence="1">
    <location>
        <begin position="73"/>
        <end position="95"/>
    </location>
</feature>
<dbReference type="GO" id="GO:0006281">
    <property type="term" value="P:DNA repair"/>
    <property type="evidence" value="ECO:0007669"/>
    <property type="project" value="TreeGrafter"/>
</dbReference>
<feature type="compositionally biased region" description="Low complexity" evidence="1">
    <location>
        <begin position="1080"/>
        <end position="1089"/>
    </location>
</feature>
<dbReference type="Proteomes" id="UP000218209">
    <property type="component" value="Unassembled WGS sequence"/>
</dbReference>
<protein>
    <recommendedName>
        <fullName evidence="2">FAT domain-containing protein</fullName>
    </recommendedName>
</protein>
<evidence type="ECO:0000313" key="4">
    <source>
        <dbReference type="Proteomes" id="UP000218209"/>
    </source>
</evidence>
<name>A0A1X6P4M0_PORUM</name>
<feature type="compositionally biased region" description="Gly residues" evidence="1">
    <location>
        <begin position="75"/>
        <end position="95"/>
    </location>
</feature>
<feature type="compositionally biased region" description="Low complexity" evidence="1">
    <location>
        <begin position="1428"/>
        <end position="1459"/>
    </location>
</feature>
<dbReference type="InterPro" id="IPR050517">
    <property type="entry name" value="DDR_Repair_Kinase"/>
</dbReference>
<evidence type="ECO:0000313" key="3">
    <source>
        <dbReference type="EMBL" id="OSX75812.1"/>
    </source>
</evidence>
<dbReference type="InterPro" id="IPR003151">
    <property type="entry name" value="PIK-rel_kinase_FAT"/>
</dbReference>
<dbReference type="GO" id="GO:0035267">
    <property type="term" value="C:NuA4 histone acetyltransferase complex"/>
    <property type="evidence" value="ECO:0007669"/>
    <property type="project" value="TreeGrafter"/>
</dbReference>
<keyword evidence="4" id="KW-1185">Reference proteome</keyword>